<protein>
    <submittedName>
        <fullName evidence="2">Uncharacterized protein</fullName>
    </submittedName>
</protein>
<sequence length="104" mass="11613">MVSLGLTASGAVYLVLPAGVVQLNPERAVFDGMLEGWWRQQRSWLSREATIKPRLALVRRFAEFTGLYPWQSRQVWPAFHPPADDVADPAGPRGLAGRRTAWPS</sequence>
<accession>A0ABP8DHV6</accession>
<dbReference type="Proteomes" id="UP001500620">
    <property type="component" value="Unassembled WGS sequence"/>
</dbReference>
<dbReference type="EMBL" id="BAABAT010000024">
    <property type="protein sequence ID" value="GAA4256463.1"/>
    <property type="molecule type" value="Genomic_DNA"/>
</dbReference>
<proteinExistence type="predicted"/>
<keyword evidence="3" id="KW-1185">Reference proteome</keyword>
<comment type="caution">
    <text evidence="2">The sequence shown here is derived from an EMBL/GenBank/DDBJ whole genome shotgun (WGS) entry which is preliminary data.</text>
</comment>
<organism evidence="2 3">
    <name type="scientific">Dactylosporangium darangshiense</name>
    <dbReference type="NCBI Taxonomy" id="579108"/>
    <lineage>
        <taxon>Bacteria</taxon>
        <taxon>Bacillati</taxon>
        <taxon>Actinomycetota</taxon>
        <taxon>Actinomycetes</taxon>
        <taxon>Micromonosporales</taxon>
        <taxon>Micromonosporaceae</taxon>
        <taxon>Dactylosporangium</taxon>
    </lineage>
</organism>
<gene>
    <name evidence="2" type="ORF">GCM10022255_069400</name>
</gene>
<evidence type="ECO:0000313" key="2">
    <source>
        <dbReference type="EMBL" id="GAA4256463.1"/>
    </source>
</evidence>
<evidence type="ECO:0000313" key="3">
    <source>
        <dbReference type="Proteomes" id="UP001500620"/>
    </source>
</evidence>
<name>A0ABP8DHV6_9ACTN</name>
<feature type="region of interest" description="Disordered" evidence="1">
    <location>
        <begin position="81"/>
        <end position="104"/>
    </location>
</feature>
<reference evidence="3" key="1">
    <citation type="journal article" date="2019" name="Int. J. Syst. Evol. Microbiol.">
        <title>The Global Catalogue of Microorganisms (GCM) 10K type strain sequencing project: providing services to taxonomists for standard genome sequencing and annotation.</title>
        <authorList>
            <consortium name="The Broad Institute Genomics Platform"/>
            <consortium name="The Broad Institute Genome Sequencing Center for Infectious Disease"/>
            <person name="Wu L."/>
            <person name="Ma J."/>
        </authorList>
    </citation>
    <scope>NUCLEOTIDE SEQUENCE [LARGE SCALE GENOMIC DNA]</scope>
    <source>
        <strain evidence="3">JCM 17441</strain>
    </source>
</reference>
<evidence type="ECO:0000256" key="1">
    <source>
        <dbReference type="SAM" id="MobiDB-lite"/>
    </source>
</evidence>